<evidence type="ECO:0000313" key="1">
    <source>
        <dbReference type="EMBL" id="KAF0699816.1"/>
    </source>
</evidence>
<sequence length="50" mass="5906">MFTRIVNSFGKVFPDDLRLQILGKQEMDTVNYIIKTLQLNLTHEELLQKI</sequence>
<reference evidence="1 2" key="1">
    <citation type="submission" date="2019-08" db="EMBL/GenBank/DDBJ databases">
        <title>Whole genome of Aphis craccivora.</title>
        <authorList>
            <person name="Voronova N.V."/>
            <person name="Shulinski R.S."/>
            <person name="Bandarenka Y.V."/>
            <person name="Zhorov D.G."/>
            <person name="Warner D."/>
        </authorList>
    </citation>
    <scope>NUCLEOTIDE SEQUENCE [LARGE SCALE GENOMIC DNA]</scope>
    <source>
        <strain evidence="1">180601</strain>
        <tissue evidence="1">Whole Body</tissue>
    </source>
</reference>
<dbReference type="Proteomes" id="UP000478052">
    <property type="component" value="Unassembled WGS sequence"/>
</dbReference>
<dbReference type="InterPro" id="IPR023198">
    <property type="entry name" value="PGP-like_dom2"/>
</dbReference>
<accession>A0A6G0VPH7</accession>
<dbReference type="OrthoDB" id="40579at2759"/>
<evidence type="ECO:0000313" key="2">
    <source>
        <dbReference type="Proteomes" id="UP000478052"/>
    </source>
</evidence>
<proteinExistence type="predicted"/>
<dbReference type="Gene3D" id="1.10.150.240">
    <property type="entry name" value="Putative phosphatase, domain 2"/>
    <property type="match status" value="1"/>
</dbReference>
<gene>
    <name evidence="1" type="ORF">FWK35_00038141</name>
</gene>
<name>A0A6G0VPH7_APHCR</name>
<organism evidence="1 2">
    <name type="scientific">Aphis craccivora</name>
    <name type="common">Cowpea aphid</name>
    <dbReference type="NCBI Taxonomy" id="307492"/>
    <lineage>
        <taxon>Eukaryota</taxon>
        <taxon>Metazoa</taxon>
        <taxon>Ecdysozoa</taxon>
        <taxon>Arthropoda</taxon>
        <taxon>Hexapoda</taxon>
        <taxon>Insecta</taxon>
        <taxon>Pterygota</taxon>
        <taxon>Neoptera</taxon>
        <taxon>Paraneoptera</taxon>
        <taxon>Hemiptera</taxon>
        <taxon>Sternorrhyncha</taxon>
        <taxon>Aphidomorpha</taxon>
        <taxon>Aphidoidea</taxon>
        <taxon>Aphididae</taxon>
        <taxon>Aphidini</taxon>
        <taxon>Aphis</taxon>
        <taxon>Aphis</taxon>
    </lineage>
</organism>
<keyword evidence="2" id="KW-1185">Reference proteome</keyword>
<dbReference type="AlphaFoldDB" id="A0A6G0VPH7"/>
<protein>
    <submittedName>
        <fullName evidence="1">Pseudouridine-5'-phosphatase-like</fullName>
    </submittedName>
</protein>
<comment type="caution">
    <text evidence="1">The sequence shown here is derived from an EMBL/GenBank/DDBJ whole genome shotgun (WGS) entry which is preliminary data.</text>
</comment>
<feature type="non-terminal residue" evidence="1">
    <location>
        <position position="50"/>
    </location>
</feature>
<dbReference type="EMBL" id="VUJU01014843">
    <property type="protein sequence ID" value="KAF0699816.1"/>
    <property type="molecule type" value="Genomic_DNA"/>
</dbReference>